<keyword evidence="2" id="KW-1185">Reference proteome</keyword>
<reference evidence="1 2" key="1">
    <citation type="submission" date="2023-02" db="EMBL/GenBank/DDBJ databases">
        <title>Pathogen: clinical or host-associated sample.</title>
        <authorList>
            <person name="Hergert J."/>
            <person name="Casey R."/>
            <person name="Wagner J."/>
            <person name="Young E.L."/>
            <person name="Oakeson K.F."/>
        </authorList>
    </citation>
    <scope>NUCLEOTIDE SEQUENCE [LARGE SCALE GENOMIC DNA]</scope>
    <source>
        <strain evidence="1 2">2022CK-00829</strain>
        <plasmid evidence="1 2">unnamed1</plasmid>
    </source>
</reference>
<geneLocation type="plasmid" evidence="1 2">
    <name>unnamed1</name>
</geneLocation>
<evidence type="ECO:0000313" key="1">
    <source>
        <dbReference type="EMBL" id="WDI05189.1"/>
    </source>
</evidence>
<accession>A0ABY7XK83</accession>
<protein>
    <submittedName>
        <fullName evidence="1">Uncharacterized protein</fullName>
    </submittedName>
</protein>
<name>A0ABY7XK83_9BACL</name>
<dbReference type="EMBL" id="CP118109">
    <property type="protein sequence ID" value="WDI05189.1"/>
    <property type="molecule type" value="Genomic_DNA"/>
</dbReference>
<keyword evidence="1" id="KW-0614">Plasmid</keyword>
<dbReference type="RefSeq" id="WP_047913040.1">
    <property type="nucleotide sequence ID" value="NZ_CP118109.1"/>
</dbReference>
<gene>
    <name evidence="1" type="ORF">PUW25_25610</name>
</gene>
<organism evidence="1 2">
    <name type="scientific">Paenibacillus urinalis</name>
    <dbReference type="NCBI Taxonomy" id="521520"/>
    <lineage>
        <taxon>Bacteria</taxon>
        <taxon>Bacillati</taxon>
        <taxon>Bacillota</taxon>
        <taxon>Bacilli</taxon>
        <taxon>Bacillales</taxon>
        <taxon>Paenibacillaceae</taxon>
        <taxon>Paenibacillus</taxon>
    </lineage>
</organism>
<dbReference type="Proteomes" id="UP001221519">
    <property type="component" value="Plasmid unnamed1"/>
</dbReference>
<sequence>MDNKQIIRYFMKPIQNNFALVVATRSKGDIIIEEGPKPFVKGKYTFYSRDRQALENKVEEVLSLETAHS</sequence>
<evidence type="ECO:0000313" key="2">
    <source>
        <dbReference type="Proteomes" id="UP001221519"/>
    </source>
</evidence>
<proteinExistence type="predicted"/>